<dbReference type="PANTHER" id="PTHR37951:SF1">
    <property type="entry name" value="TYPE VI SECRETION SYSTEM COMPONENT TSSA1"/>
    <property type="match status" value="1"/>
</dbReference>
<dbReference type="AlphaFoldDB" id="A0A7Z0VKV9"/>
<protein>
    <recommendedName>
        <fullName evidence="2">ImpA N-terminal domain-containing protein</fullName>
    </recommendedName>
</protein>
<dbReference type="NCBIfam" id="TIGR03363">
    <property type="entry name" value="VI_chp_8"/>
    <property type="match status" value="1"/>
</dbReference>
<dbReference type="OrthoDB" id="9771118at2"/>
<evidence type="ECO:0000256" key="1">
    <source>
        <dbReference type="SAM" id="MobiDB-lite"/>
    </source>
</evidence>
<keyword evidence="4" id="KW-1185">Reference proteome</keyword>
<evidence type="ECO:0000259" key="2">
    <source>
        <dbReference type="Pfam" id="PF06812"/>
    </source>
</evidence>
<dbReference type="RefSeq" id="WP_069125798.1">
    <property type="nucleotide sequence ID" value="NZ_MARB01000014.1"/>
</dbReference>
<sequence length="345" mass="38515">MGDEGLTTTIDLEKLLTAVSEEAPAGSDLEYDPLFSEMERASEGKAEQEFGDTIVPAEDPDWRELKNKALQVLQQSKDLRAAIYLTRALIHTDGFAGLSDGLELIRGYINQYWESLHPQLDPEDNNDPTIRINTLINLCDPFDTLAAVNKIPVVASNVMGTFSYRDIQIATGNLQPTDADNQEIALDQIDAAFRECPSEQPQQTLSHIRSAIECVNAIESQLNERVGIDQAPDLQSLVDHMKLLEKEVATRAGVDTMEADTMQDGSGVSAQQQNTSSGTINSRDDVISALERINQYYRKHEPSSPIPLLLDRAKRLVKMDFYEIVQDLAPNGMSQFDFLWKEEDR</sequence>
<evidence type="ECO:0000313" key="3">
    <source>
        <dbReference type="EMBL" id="ODJ87171.1"/>
    </source>
</evidence>
<proteinExistence type="predicted"/>
<dbReference type="PANTHER" id="PTHR37951">
    <property type="entry name" value="CYTOPLASMIC PROTEIN-RELATED"/>
    <property type="match status" value="1"/>
</dbReference>
<dbReference type="Proteomes" id="UP000094769">
    <property type="component" value="Unassembled WGS sequence"/>
</dbReference>
<dbReference type="InterPro" id="IPR010657">
    <property type="entry name" value="ImpA_N"/>
</dbReference>
<dbReference type="InterPro" id="IPR017740">
    <property type="entry name" value="TssA-like"/>
</dbReference>
<gene>
    <name evidence="3" type="ORF">CODIS_26880</name>
</gene>
<feature type="domain" description="ImpA N-terminal" evidence="2">
    <location>
        <begin position="16"/>
        <end position="139"/>
    </location>
</feature>
<accession>A0A7Z0VKV9</accession>
<comment type="caution">
    <text evidence="3">The sequence shown here is derived from an EMBL/GenBank/DDBJ whole genome shotgun (WGS) entry which is preliminary data.</text>
</comment>
<name>A0A7Z0VKV9_9GAMM</name>
<organism evidence="3 4">
    <name type="scientific">Candidatus Thiodiazotropha endolucinida</name>
    <dbReference type="NCBI Taxonomy" id="1655433"/>
    <lineage>
        <taxon>Bacteria</taxon>
        <taxon>Pseudomonadati</taxon>
        <taxon>Pseudomonadota</taxon>
        <taxon>Gammaproteobacteria</taxon>
        <taxon>Chromatiales</taxon>
        <taxon>Sedimenticolaceae</taxon>
        <taxon>Candidatus Thiodiazotropha</taxon>
    </lineage>
</organism>
<feature type="region of interest" description="Disordered" evidence="1">
    <location>
        <begin position="261"/>
        <end position="282"/>
    </location>
</feature>
<evidence type="ECO:0000313" key="4">
    <source>
        <dbReference type="Proteomes" id="UP000094769"/>
    </source>
</evidence>
<dbReference type="Pfam" id="PF06812">
    <property type="entry name" value="ImpA_N"/>
    <property type="match status" value="1"/>
</dbReference>
<feature type="compositionally biased region" description="Polar residues" evidence="1">
    <location>
        <begin position="263"/>
        <end position="281"/>
    </location>
</feature>
<dbReference type="EMBL" id="MARB01000014">
    <property type="protein sequence ID" value="ODJ87171.1"/>
    <property type="molecule type" value="Genomic_DNA"/>
</dbReference>
<reference evidence="3 4" key="1">
    <citation type="submission" date="2016-06" db="EMBL/GenBank/DDBJ databases">
        <title>Genome sequence of endosymbiont of Candidatus Endolucinida thiodiazotropha.</title>
        <authorList>
            <person name="Poehlein A."/>
            <person name="Koenig S."/>
            <person name="Heiden S.E."/>
            <person name="Thuermer A."/>
            <person name="Voget S."/>
            <person name="Daniel R."/>
            <person name="Markert S."/>
            <person name="Gros O."/>
            <person name="Schweder T."/>
        </authorList>
    </citation>
    <scope>NUCLEOTIDE SEQUENCE [LARGE SCALE GENOMIC DNA]</scope>
    <source>
        <strain evidence="3 4">COS</strain>
    </source>
</reference>